<reference evidence="2 3" key="1">
    <citation type="submission" date="2018-11" db="EMBL/GenBank/DDBJ databases">
        <title>Genomic Encyclopedia of Type Strains, Phase IV (KMG-IV): sequencing the most valuable type-strain genomes for metagenomic binning, comparative biology and taxonomic classification.</title>
        <authorList>
            <person name="Goeker M."/>
        </authorList>
    </citation>
    <scope>NUCLEOTIDE SEQUENCE [LARGE SCALE GENOMIC DNA]</scope>
    <source>
        <strain evidence="2 3">DSM 5900</strain>
    </source>
</reference>
<dbReference type="EMBL" id="RJKX01000013">
    <property type="protein sequence ID" value="ROP99658.1"/>
    <property type="molecule type" value="Genomic_DNA"/>
</dbReference>
<evidence type="ECO:0000313" key="3">
    <source>
        <dbReference type="Proteomes" id="UP000278222"/>
    </source>
</evidence>
<feature type="signal peptide" evidence="1">
    <location>
        <begin position="1"/>
        <end position="17"/>
    </location>
</feature>
<feature type="chain" id="PRO_5018195706" description="YtkA-like protein" evidence="1">
    <location>
        <begin position="18"/>
        <end position="134"/>
    </location>
</feature>
<dbReference type="RefSeq" id="WP_170216389.1">
    <property type="nucleotide sequence ID" value="NZ_AP019700.1"/>
</dbReference>
<sequence length="134" mass="14669">MRLLLAALLLLAPVAAAAECGDELGETGVRRIELPRFTLAYLPDTPLLAPSQMFTLQVAVCGREGGPAPALVRVGAWMPEHGHGMNYAPLLSDEGEGRWRVDGMMFHMPGRWEVTFDLGTARRTERLVAEELVD</sequence>
<evidence type="ECO:0000313" key="2">
    <source>
        <dbReference type="EMBL" id="ROP99658.1"/>
    </source>
</evidence>
<organism evidence="2 3">
    <name type="scientific">Stella humosa</name>
    <dbReference type="NCBI Taxonomy" id="94"/>
    <lineage>
        <taxon>Bacteria</taxon>
        <taxon>Pseudomonadati</taxon>
        <taxon>Pseudomonadota</taxon>
        <taxon>Alphaproteobacteria</taxon>
        <taxon>Rhodospirillales</taxon>
        <taxon>Stellaceae</taxon>
        <taxon>Stella</taxon>
    </lineage>
</organism>
<keyword evidence="1" id="KW-0732">Signal</keyword>
<dbReference type="Proteomes" id="UP000278222">
    <property type="component" value="Unassembled WGS sequence"/>
</dbReference>
<proteinExistence type="predicted"/>
<comment type="caution">
    <text evidence="2">The sequence shown here is derived from an EMBL/GenBank/DDBJ whole genome shotgun (WGS) entry which is preliminary data.</text>
</comment>
<name>A0A3N1M8V5_9PROT</name>
<keyword evidence="3" id="KW-1185">Reference proteome</keyword>
<evidence type="ECO:0000256" key="1">
    <source>
        <dbReference type="SAM" id="SignalP"/>
    </source>
</evidence>
<gene>
    <name evidence="2" type="ORF">EDC65_1442</name>
</gene>
<dbReference type="AlphaFoldDB" id="A0A3N1M8V5"/>
<evidence type="ECO:0008006" key="4">
    <source>
        <dbReference type="Google" id="ProtNLM"/>
    </source>
</evidence>
<protein>
    <recommendedName>
        <fullName evidence="4">YtkA-like protein</fullName>
    </recommendedName>
</protein>
<accession>A0A3N1M8V5</accession>